<sequence>MIDFGSPRHLLDMGLRLAASGDVPGAQNVLVKAVESADPEIAPQAANALGRLVADSDPAMAEGAFKFAIEFGGQYHGGQAAFALASLYRQHGELTGAAQMFEVATHCSDEETATLAREALKSLGDAQAELLAGMGAAEAAFTEGLHLQAAGDLSGAAVAFERCMATGDAEFAPYAGCTLGAAMATEGAYDTAKAPLWFAVRSGHDVYAPVSAYVLAEILLEEGDRAGARELLQLATRHPDPDTARRATAILASL</sequence>
<reference evidence="1 2" key="1">
    <citation type="submission" date="2020-03" db="EMBL/GenBank/DDBJ databases">
        <title>Sequencing the genomes of 1000 actinobacteria strains.</title>
        <authorList>
            <person name="Klenk H.-P."/>
        </authorList>
    </citation>
    <scope>NUCLEOTIDE SEQUENCE [LARGE SCALE GENOMIC DNA]</scope>
    <source>
        <strain evidence="1 2">DSM 45668</strain>
    </source>
</reference>
<evidence type="ECO:0000313" key="1">
    <source>
        <dbReference type="EMBL" id="NIH79281.1"/>
    </source>
</evidence>
<dbReference type="Proteomes" id="UP000754495">
    <property type="component" value="Unassembled WGS sequence"/>
</dbReference>
<dbReference type="EMBL" id="JAANOU010000001">
    <property type="protein sequence ID" value="NIH79281.1"/>
    <property type="molecule type" value="Genomic_DNA"/>
</dbReference>
<proteinExistence type="predicted"/>
<name>A0ABX0SVB9_9PSEU</name>
<gene>
    <name evidence="1" type="ORF">FHX46_001811</name>
</gene>
<keyword evidence="2" id="KW-1185">Reference proteome</keyword>
<dbReference type="RefSeq" id="WP_167112362.1">
    <property type="nucleotide sequence ID" value="NZ_JAANOU010000001.1"/>
</dbReference>
<dbReference type="Gene3D" id="1.25.40.10">
    <property type="entry name" value="Tetratricopeptide repeat domain"/>
    <property type="match status" value="2"/>
</dbReference>
<accession>A0ABX0SVB9</accession>
<comment type="caution">
    <text evidence="1">The sequence shown here is derived from an EMBL/GenBank/DDBJ whole genome shotgun (WGS) entry which is preliminary data.</text>
</comment>
<dbReference type="SUPFAM" id="SSF81901">
    <property type="entry name" value="HCP-like"/>
    <property type="match status" value="1"/>
</dbReference>
<dbReference type="InterPro" id="IPR011990">
    <property type="entry name" value="TPR-like_helical_dom_sf"/>
</dbReference>
<organism evidence="1 2">
    <name type="scientific">Amycolatopsis viridis</name>
    <dbReference type="NCBI Taxonomy" id="185678"/>
    <lineage>
        <taxon>Bacteria</taxon>
        <taxon>Bacillati</taxon>
        <taxon>Actinomycetota</taxon>
        <taxon>Actinomycetes</taxon>
        <taxon>Pseudonocardiales</taxon>
        <taxon>Pseudonocardiaceae</taxon>
        <taxon>Amycolatopsis</taxon>
    </lineage>
</organism>
<protein>
    <submittedName>
        <fullName evidence="1">FimV-like protein</fullName>
    </submittedName>
</protein>
<evidence type="ECO:0000313" key="2">
    <source>
        <dbReference type="Proteomes" id="UP000754495"/>
    </source>
</evidence>